<sequence length="137" mass="15057">MKARIAIRSILPKHSSLALSPFLYALIVTFSVHVRCCHPFCRVLPSPSLLCLHSGDHHHHHHHHHRHSSSSSSFLSPYLSLSLGANPGVLEGPCVSLVFVEIRPSSPSVSSQCNPPTDSRGPLFFVPFFFAAYKLIG</sequence>
<accession>A0A2V5I4T0</accession>
<protein>
    <submittedName>
        <fullName evidence="1">Uncharacterized protein</fullName>
    </submittedName>
</protein>
<keyword evidence="2" id="KW-1185">Reference proteome</keyword>
<dbReference type="Proteomes" id="UP000248817">
    <property type="component" value="Unassembled WGS sequence"/>
</dbReference>
<reference evidence="1 2" key="1">
    <citation type="submission" date="2018-02" db="EMBL/GenBank/DDBJ databases">
        <title>The genomes of Aspergillus section Nigri reveals drivers in fungal speciation.</title>
        <authorList>
            <consortium name="DOE Joint Genome Institute"/>
            <person name="Vesth T.C."/>
            <person name="Nybo J."/>
            <person name="Theobald S."/>
            <person name="Brandl J."/>
            <person name="Frisvad J.C."/>
            <person name="Nielsen K.F."/>
            <person name="Lyhne E.K."/>
            <person name="Kogle M.E."/>
            <person name="Kuo A."/>
            <person name="Riley R."/>
            <person name="Clum A."/>
            <person name="Nolan M."/>
            <person name="Lipzen A."/>
            <person name="Salamov A."/>
            <person name="Henrissat B."/>
            <person name="Wiebenga A."/>
            <person name="De vries R.P."/>
            <person name="Grigoriev I.V."/>
            <person name="Mortensen U.H."/>
            <person name="Andersen M.R."/>
            <person name="Baker S.E."/>
        </authorList>
    </citation>
    <scope>NUCLEOTIDE SEQUENCE [LARGE SCALE GENOMIC DNA]</scope>
    <source>
        <strain evidence="1 2">CBS 114.80</strain>
    </source>
</reference>
<organism evidence="1 2">
    <name type="scientific">Aspergillus indologenus CBS 114.80</name>
    <dbReference type="NCBI Taxonomy" id="1450541"/>
    <lineage>
        <taxon>Eukaryota</taxon>
        <taxon>Fungi</taxon>
        <taxon>Dikarya</taxon>
        <taxon>Ascomycota</taxon>
        <taxon>Pezizomycotina</taxon>
        <taxon>Eurotiomycetes</taxon>
        <taxon>Eurotiomycetidae</taxon>
        <taxon>Eurotiales</taxon>
        <taxon>Aspergillaceae</taxon>
        <taxon>Aspergillus</taxon>
        <taxon>Aspergillus subgen. Circumdati</taxon>
    </lineage>
</organism>
<evidence type="ECO:0000313" key="2">
    <source>
        <dbReference type="Proteomes" id="UP000248817"/>
    </source>
</evidence>
<dbReference type="EMBL" id="KZ825520">
    <property type="protein sequence ID" value="PYI30082.1"/>
    <property type="molecule type" value="Genomic_DNA"/>
</dbReference>
<evidence type="ECO:0000313" key="1">
    <source>
        <dbReference type="EMBL" id="PYI30082.1"/>
    </source>
</evidence>
<proteinExistence type="predicted"/>
<name>A0A2V5I4T0_9EURO</name>
<dbReference type="AlphaFoldDB" id="A0A2V5I4T0"/>
<gene>
    <name evidence="1" type="ORF">BP00DRAFT_213439</name>
</gene>